<sequence length="90" mass="10366">MIPALNTSSMITPTVLKRVVIQFMTNTNIRDHRLFLSILIYHLFAVIGTKSYWVVIQRTFTVLEGYLIGSNHIQIFSNNQYNSFAIILGF</sequence>
<proteinExistence type="predicted"/>
<dbReference type="GeneID" id="30989192"/>
<keyword evidence="1" id="KW-0812">Transmembrane</keyword>
<feature type="transmembrane region" description="Helical" evidence="1">
    <location>
        <begin position="34"/>
        <end position="55"/>
    </location>
</feature>
<name>A0A1E4S4Q6_CYBJN</name>
<evidence type="ECO:0000313" key="3">
    <source>
        <dbReference type="Proteomes" id="UP000094389"/>
    </source>
</evidence>
<keyword evidence="1" id="KW-1133">Transmembrane helix</keyword>
<reference evidence="2 3" key="1">
    <citation type="journal article" date="2016" name="Proc. Natl. Acad. Sci. U.S.A.">
        <title>Comparative genomics of biotechnologically important yeasts.</title>
        <authorList>
            <person name="Riley R."/>
            <person name="Haridas S."/>
            <person name="Wolfe K.H."/>
            <person name="Lopes M.R."/>
            <person name="Hittinger C.T."/>
            <person name="Goeker M."/>
            <person name="Salamov A.A."/>
            <person name="Wisecaver J.H."/>
            <person name="Long T.M."/>
            <person name="Calvey C.H."/>
            <person name="Aerts A.L."/>
            <person name="Barry K.W."/>
            <person name="Choi C."/>
            <person name="Clum A."/>
            <person name="Coughlan A.Y."/>
            <person name="Deshpande S."/>
            <person name="Douglass A.P."/>
            <person name="Hanson S.J."/>
            <person name="Klenk H.-P."/>
            <person name="LaButti K.M."/>
            <person name="Lapidus A."/>
            <person name="Lindquist E.A."/>
            <person name="Lipzen A.M."/>
            <person name="Meier-Kolthoff J.P."/>
            <person name="Ohm R.A."/>
            <person name="Otillar R.P."/>
            <person name="Pangilinan J.L."/>
            <person name="Peng Y."/>
            <person name="Rokas A."/>
            <person name="Rosa C.A."/>
            <person name="Scheuner C."/>
            <person name="Sibirny A.A."/>
            <person name="Slot J.C."/>
            <person name="Stielow J.B."/>
            <person name="Sun H."/>
            <person name="Kurtzman C.P."/>
            <person name="Blackwell M."/>
            <person name="Grigoriev I.V."/>
            <person name="Jeffries T.W."/>
        </authorList>
    </citation>
    <scope>NUCLEOTIDE SEQUENCE [LARGE SCALE GENOMIC DNA]</scope>
    <source>
        <strain evidence="3">ATCC 18201 / CBS 1600 / BCRC 20928 / JCM 3617 / NBRC 0987 / NRRL Y-1542</strain>
    </source>
</reference>
<evidence type="ECO:0000313" key="2">
    <source>
        <dbReference type="EMBL" id="ODV74517.1"/>
    </source>
</evidence>
<dbReference type="RefSeq" id="XP_020071556.1">
    <property type="nucleotide sequence ID" value="XM_020214796.1"/>
</dbReference>
<dbReference type="AlphaFoldDB" id="A0A1E4S4Q6"/>
<dbReference type="Proteomes" id="UP000094389">
    <property type="component" value="Unassembled WGS sequence"/>
</dbReference>
<evidence type="ECO:0000256" key="1">
    <source>
        <dbReference type="SAM" id="Phobius"/>
    </source>
</evidence>
<gene>
    <name evidence="2" type="ORF">CYBJADRAFT_167167</name>
</gene>
<accession>A0A1E4S4Q6</accession>
<dbReference type="EMBL" id="KV453928">
    <property type="protein sequence ID" value="ODV74517.1"/>
    <property type="molecule type" value="Genomic_DNA"/>
</dbReference>
<organism evidence="2 3">
    <name type="scientific">Cyberlindnera jadinii (strain ATCC 18201 / CBS 1600 / BCRC 20928 / JCM 3617 / NBRC 0987 / NRRL Y-1542)</name>
    <name type="common">Torula yeast</name>
    <name type="synonym">Candida utilis</name>
    <dbReference type="NCBI Taxonomy" id="983966"/>
    <lineage>
        <taxon>Eukaryota</taxon>
        <taxon>Fungi</taxon>
        <taxon>Dikarya</taxon>
        <taxon>Ascomycota</taxon>
        <taxon>Saccharomycotina</taxon>
        <taxon>Saccharomycetes</taxon>
        <taxon>Phaffomycetales</taxon>
        <taxon>Phaffomycetaceae</taxon>
        <taxon>Cyberlindnera</taxon>
    </lineage>
</organism>
<keyword evidence="3" id="KW-1185">Reference proteome</keyword>
<keyword evidence="1" id="KW-0472">Membrane</keyword>
<protein>
    <submittedName>
        <fullName evidence="2">Uncharacterized protein</fullName>
    </submittedName>
</protein>